<accession>A0A835M3I8</accession>
<dbReference type="AlphaFoldDB" id="A0A835M3I8"/>
<dbReference type="Proteomes" id="UP000631114">
    <property type="component" value="Unassembled WGS sequence"/>
</dbReference>
<comment type="caution">
    <text evidence="4">The sequence shown here is derived from an EMBL/GenBank/DDBJ whole genome shotgun (WGS) entry which is preliminary data.</text>
</comment>
<proteinExistence type="predicted"/>
<dbReference type="PANTHER" id="PTHR10869">
    <property type="entry name" value="PROLYL 4-HYDROXYLASE ALPHA SUBUNIT"/>
    <property type="match status" value="1"/>
</dbReference>
<evidence type="ECO:0000313" key="4">
    <source>
        <dbReference type="EMBL" id="KAF9617785.1"/>
    </source>
</evidence>
<dbReference type="EMBL" id="JADFTS010000003">
    <property type="protein sequence ID" value="KAF9617785.1"/>
    <property type="molecule type" value="Genomic_DNA"/>
</dbReference>
<keyword evidence="3" id="KW-0408">Iron</keyword>
<dbReference type="Gene3D" id="2.60.120.620">
    <property type="entry name" value="q2cbj1_9rhob like domain"/>
    <property type="match status" value="1"/>
</dbReference>
<gene>
    <name evidence="4" type="ORF">IFM89_038757</name>
</gene>
<name>A0A835M3I8_9MAGN</name>
<comment type="subcellular location">
    <subcellularLocation>
        <location evidence="1">Endoplasmic reticulum membrane</location>
    </subcellularLocation>
</comment>
<keyword evidence="2" id="KW-0479">Metal-binding</keyword>
<organism evidence="4 5">
    <name type="scientific">Coptis chinensis</name>
    <dbReference type="NCBI Taxonomy" id="261450"/>
    <lineage>
        <taxon>Eukaryota</taxon>
        <taxon>Viridiplantae</taxon>
        <taxon>Streptophyta</taxon>
        <taxon>Embryophyta</taxon>
        <taxon>Tracheophyta</taxon>
        <taxon>Spermatophyta</taxon>
        <taxon>Magnoliopsida</taxon>
        <taxon>Ranunculales</taxon>
        <taxon>Ranunculaceae</taxon>
        <taxon>Coptidoideae</taxon>
        <taxon>Coptis</taxon>
    </lineage>
</organism>
<reference evidence="4 5" key="1">
    <citation type="submission" date="2020-10" db="EMBL/GenBank/DDBJ databases">
        <title>The Coptis chinensis genome and diversification of protoberbering-type alkaloids.</title>
        <authorList>
            <person name="Wang B."/>
            <person name="Shu S."/>
            <person name="Song C."/>
            <person name="Liu Y."/>
        </authorList>
    </citation>
    <scope>NUCLEOTIDE SEQUENCE [LARGE SCALE GENOMIC DNA]</scope>
    <source>
        <strain evidence="4">HL-2020</strain>
        <tissue evidence="4">Leaf</tissue>
    </source>
</reference>
<dbReference type="GO" id="GO:0046872">
    <property type="term" value="F:metal ion binding"/>
    <property type="evidence" value="ECO:0007669"/>
    <property type="project" value="UniProtKB-KW"/>
</dbReference>
<dbReference type="GO" id="GO:0005789">
    <property type="term" value="C:endoplasmic reticulum membrane"/>
    <property type="evidence" value="ECO:0007669"/>
    <property type="project" value="UniProtKB-SubCell"/>
</dbReference>
<evidence type="ECO:0000256" key="1">
    <source>
        <dbReference type="ARBA" id="ARBA00004586"/>
    </source>
</evidence>
<keyword evidence="5" id="KW-1185">Reference proteome</keyword>
<evidence type="ECO:0000256" key="2">
    <source>
        <dbReference type="ARBA" id="ARBA00022723"/>
    </source>
</evidence>
<evidence type="ECO:0000313" key="5">
    <source>
        <dbReference type="Proteomes" id="UP000631114"/>
    </source>
</evidence>
<evidence type="ECO:0000256" key="3">
    <source>
        <dbReference type="ARBA" id="ARBA00023004"/>
    </source>
</evidence>
<dbReference type="OrthoDB" id="420380at2759"/>
<dbReference type="InterPro" id="IPR045054">
    <property type="entry name" value="P4HA-like"/>
</dbReference>
<sequence>MHYVHEDTRERLDYYGDKARLGFDESLMATVVLYLSNVSHGGETFFRKLESKNSQKEDTWSECARTGYAVKPLKGNALLFFNVQPNTAPDENISNARCPVLQGEKWCATNALMKKIVVQSGLPKENAIGIPWVLKPKEVTSSNTTLNSFLCLAKLPFTVSPSMRFKTSYWGNPLGV</sequence>
<protein>
    <submittedName>
        <fullName evidence="4">Uncharacterized protein</fullName>
    </submittedName>
</protein>
<dbReference type="GO" id="GO:0004656">
    <property type="term" value="F:procollagen-proline 4-dioxygenase activity"/>
    <property type="evidence" value="ECO:0007669"/>
    <property type="project" value="TreeGrafter"/>
</dbReference>
<dbReference type="PANTHER" id="PTHR10869:SF102">
    <property type="entry name" value="PROLYL 4-HYDROXYLASE 12-RELATED"/>
    <property type="match status" value="1"/>
</dbReference>